<keyword evidence="1" id="KW-1133">Transmembrane helix</keyword>
<reference evidence="2 3" key="1">
    <citation type="submission" date="2019-10" db="EMBL/GenBank/DDBJ databases">
        <title>Draft Genome Sequence of the Caffeine Degrading Methylotroph Methylorubrum populi PINKEL.</title>
        <authorList>
            <person name="Dawson S.C."/>
            <person name="Zhang X."/>
            <person name="Wright M.E."/>
            <person name="Sharma G."/>
            <person name="Langner J.T."/>
            <person name="Ditty J.L."/>
            <person name="Subuyuj G.A."/>
        </authorList>
    </citation>
    <scope>NUCLEOTIDE SEQUENCE [LARGE SCALE GENOMIC DNA]</scope>
    <source>
        <strain evidence="2 3">Pinkel</strain>
    </source>
</reference>
<dbReference type="EMBL" id="WEKV01000008">
    <property type="protein sequence ID" value="KAB7785749.1"/>
    <property type="molecule type" value="Genomic_DNA"/>
</dbReference>
<dbReference type="InterPro" id="IPR046513">
    <property type="entry name" value="DUF6691"/>
</dbReference>
<evidence type="ECO:0000313" key="3">
    <source>
        <dbReference type="Proteomes" id="UP000469949"/>
    </source>
</evidence>
<evidence type="ECO:0000313" key="2">
    <source>
        <dbReference type="EMBL" id="KAB7785749.1"/>
    </source>
</evidence>
<keyword evidence="1" id="KW-0472">Membrane</keyword>
<sequence length="152" mass="15577">MNLLRSATALVSGLLFGFGLALSGMMDPEKVLGFLDIAGAWDPSLVFVLGGAVGVSGLGYLIRARMARPLLAPRFEIPTTSRLDARLIGGAALFGIGWGLAGFCPGPALAGLVLGLPPVAVFVAAMLAGMLLHRLSAGGWPVTPPRQGELGR</sequence>
<feature type="transmembrane region" description="Helical" evidence="1">
    <location>
        <begin position="45"/>
        <end position="62"/>
    </location>
</feature>
<dbReference type="Proteomes" id="UP000469949">
    <property type="component" value="Unassembled WGS sequence"/>
</dbReference>
<protein>
    <recommendedName>
        <fullName evidence="4">YeeE/YedE family protein</fullName>
    </recommendedName>
</protein>
<proteinExistence type="predicted"/>
<feature type="transmembrane region" description="Helical" evidence="1">
    <location>
        <begin position="83"/>
        <end position="103"/>
    </location>
</feature>
<gene>
    <name evidence="2" type="ORF">F8B43_1150</name>
</gene>
<organism evidence="2 3">
    <name type="scientific">Methylorubrum populi</name>
    <dbReference type="NCBI Taxonomy" id="223967"/>
    <lineage>
        <taxon>Bacteria</taxon>
        <taxon>Pseudomonadati</taxon>
        <taxon>Pseudomonadota</taxon>
        <taxon>Alphaproteobacteria</taxon>
        <taxon>Hyphomicrobiales</taxon>
        <taxon>Methylobacteriaceae</taxon>
        <taxon>Methylorubrum</taxon>
    </lineage>
</organism>
<name>A0A833J7H4_9HYPH</name>
<evidence type="ECO:0008006" key="4">
    <source>
        <dbReference type="Google" id="ProtNLM"/>
    </source>
</evidence>
<dbReference type="Pfam" id="PF20398">
    <property type="entry name" value="DUF6691"/>
    <property type="match status" value="1"/>
</dbReference>
<accession>A0A833J7H4</accession>
<dbReference type="AlphaFoldDB" id="A0A833J7H4"/>
<dbReference type="RefSeq" id="WP_152276300.1">
    <property type="nucleotide sequence ID" value="NZ_WEKV01000008.1"/>
</dbReference>
<keyword evidence="1" id="KW-0812">Transmembrane</keyword>
<evidence type="ECO:0000256" key="1">
    <source>
        <dbReference type="SAM" id="Phobius"/>
    </source>
</evidence>
<feature type="transmembrane region" description="Helical" evidence="1">
    <location>
        <begin position="109"/>
        <end position="132"/>
    </location>
</feature>
<comment type="caution">
    <text evidence="2">The sequence shown here is derived from an EMBL/GenBank/DDBJ whole genome shotgun (WGS) entry which is preliminary data.</text>
</comment>